<feature type="transmembrane region" description="Helical" evidence="2">
    <location>
        <begin position="12"/>
        <end position="29"/>
    </location>
</feature>
<keyword evidence="2" id="KW-0472">Membrane</keyword>
<dbReference type="RefSeq" id="WP_146789742.1">
    <property type="nucleotide sequence ID" value="NZ_BAABIO010000003.1"/>
</dbReference>
<evidence type="ECO:0000256" key="2">
    <source>
        <dbReference type="SAM" id="Phobius"/>
    </source>
</evidence>
<dbReference type="AlphaFoldDB" id="A0A5B8UN82"/>
<evidence type="ECO:0000256" key="1">
    <source>
        <dbReference type="SAM" id="MobiDB-lite"/>
    </source>
</evidence>
<reference evidence="3 4" key="1">
    <citation type="journal article" date="2015" name="Int. J. Syst. Evol. Microbiol.">
        <title>Flavisolibacter ginsenosidimutans sp. nov., with ginsenoside-converting activity isolated from soil used for cultivating ginseng.</title>
        <authorList>
            <person name="Zhao Y."/>
            <person name="Liu Q."/>
            <person name="Kang M.S."/>
            <person name="Jin F."/>
            <person name="Yu H."/>
            <person name="Im W.T."/>
        </authorList>
    </citation>
    <scope>NUCLEOTIDE SEQUENCE [LARGE SCALE GENOMIC DNA]</scope>
    <source>
        <strain evidence="3 4">Gsoil 636</strain>
    </source>
</reference>
<name>A0A5B8UN82_9BACT</name>
<accession>A0A5B8UN82</accession>
<proteinExistence type="predicted"/>
<feature type="transmembrane region" description="Helical" evidence="2">
    <location>
        <begin position="160"/>
        <end position="179"/>
    </location>
</feature>
<evidence type="ECO:0000313" key="4">
    <source>
        <dbReference type="Proteomes" id="UP000321204"/>
    </source>
</evidence>
<feature type="transmembrane region" description="Helical" evidence="2">
    <location>
        <begin position="84"/>
        <end position="102"/>
    </location>
</feature>
<sequence>MAANSFYATPRLTTVSFAVGVLLFLLPFAEIKCNGASVAHLSGLNMVTGSAPKVGGDFENMTQVLGQYDSPDTKINRREEKGKVYAFAVIALLLGIGGLAVSLTKKTPFNQLELLLGVAGAVALIVLMIQVKSDVSSQLKSENNTDVNGFSGMMKVSVDFTVWFFLCLLSFLASAFFSYKQKELVATGDLPPQAAPQLDLKNPGDQSEFPAGPSGERDLG</sequence>
<keyword evidence="2" id="KW-0812">Transmembrane</keyword>
<feature type="transmembrane region" description="Helical" evidence="2">
    <location>
        <begin position="114"/>
        <end position="131"/>
    </location>
</feature>
<gene>
    <name evidence="3" type="ORF">FSB75_16510</name>
</gene>
<keyword evidence="2" id="KW-1133">Transmembrane helix</keyword>
<dbReference type="OrthoDB" id="1551472at2"/>
<organism evidence="3 4">
    <name type="scientific">Flavisolibacter ginsenosidimutans</name>
    <dbReference type="NCBI Taxonomy" id="661481"/>
    <lineage>
        <taxon>Bacteria</taxon>
        <taxon>Pseudomonadati</taxon>
        <taxon>Bacteroidota</taxon>
        <taxon>Chitinophagia</taxon>
        <taxon>Chitinophagales</taxon>
        <taxon>Chitinophagaceae</taxon>
        <taxon>Flavisolibacter</taxon>
    </lineage>
</organism>
<feature type="region of interest" description="Disordered" evidence="1">
    <location>
        <begin position="195"/>
        <end position="220"/>
    </location>
</feature>
<protein>
    <submittedName>
        <fullName evidence="3">Uncharacterized protein</fullName>
    </submittedName>
</protein>
<dbReference type="EMBL" id="CP042433">
    <property type="protein sequence ID" value="QEC57435.1"/>
    <property type="molecule type" value="Genomic_DNA"/>
</dbReference>
<dbReference type="Proteomes" id="UP000321204">
    <property type="component" value="Chromosome"/>
</dbReference>
<keyword evidence="4" id="KW-1185">Reference proteome</keyword>
<dbReference type="KEGG" id="fgg:FSB75_16510"/>
<evidence type="ECO:0000313" key="3">
    <source>
        <dbReference type="EMBL" id="QEC57435.1"/>
    </source>
</evidence>